<accession>A0A7M5X6H0</accession>
<proteinExistence type="predicted"/>
<keyword evidence="2" id="KW-1185">Reference proteome</keyword>
<evidence type="ECO:0000313" key="1">
    <source>
        <dbReference type="EnsemblMetazoa" id="CLYHEMP018479.1"/>
    </source>
</evidence>
<name>A0A7M5X6H0_9CNID</name>
<protein>
    <submittedName>
        <fullName evidence="1">Uncharacterized protein</fullName>
    </submittedName>
</protein>
<organism evidence="1 2">
    <name type="scientific">Clytia hemisphaerica</name>
    <dbReference type="NCBI Taxonomy" id="252671"/>
    <lineage>
        <taxon>Eukaryota</taxon>
        <taxon>Metazoa</taxon>
        <taxon>Cnidaria</taxon>
        <taxon>Hydrozoa</taxon>
        <taxon>Hydroidolina</taxon>
        <taxon>Leptothecata</taxon>
        <taxon>Obeliida</taxon>
        <taxon>Clytiidae</taxon>
        <taxon>Clytia</taxon>
    </lineage>
</organism>
<dbReference type="Proteomes" id="UP000594262">
    <property type="component" value="Unplaced"/>
</dbReference>
<reference evidence="1" key="1">
    <citation type="submission" date="2021-01" db="UniProtKB">
        <authorList>
            <consortium name="EnsemblMetazoa"/>
        </authorList>
    </citation>
    <scope>IDENTIFICATION</scope>
</reference>
<dbReference type="EnsemblMetazoa" id="CLYHEMT018479.1">
    <property type="protein sequence ID" value="CLYHEMP018479.1"/>
    <property type="gene ID" value="CLYHEMG018479"/>
</dbReference>
<dbReference type="AlphaFoldDB" id="A0A7M5X6H0"/>
<sequence>MEFYCNTPKTIPQCIAVLEKSKTRIRSIERVMILQIKKMWYFLLLTKVAFVYSQWYLGEEKQQTTTNIDVEDASKPVPTKSAIQCILKCQRRLRASYFVENTNQCFCVLSKNDKLVSNENGTLNGTFYEQSDLEKCVAKTCEEVKTICPECEPDFYNLEINGEQTKKFCDFDFRTPEEKLSSCLDVCAQTCSSDAYRTDKGCAQVYHCPHGCKMRELGLADLECKSNCQRTINSGCSTIVNGWVFNLCSSCGRDGCSSNMPAITECETGCTSF</sequence>
<evidence type="ECO:0000313" key="2">
    <source>
        <dbReference type="Proteomes" id="UP000594262"/>
    </source>
</evidence>